<accession>A0ABN0XM75</accession>
<comment type="caution">
    <text evidence="1">The sequence shown here is derived from an EMBL/GenBank/DDBJ whole genome shotgun (WGS) entry which is preliminary data.</text>
</comment>
<keyword evidence="2" id="KW-1185">Reference proteome</keyword>
<evidence type="ECO:0000313" key="1">
    <source>
        <dbReference type="EMBL" id="GAA0367743.1"/>
    </source>
</evidence>
<dbReference type="EMBL" id="BAAACW010000128">
    <property type="protein sequence ID" value="GAA0367743.1"/>
    <property type="molecule type" value="Genomic_DNA"/>
</dbReference>
<dbReference type="RefSeq" id="WP_343756172.1">
    <property type="nucleotide sequence ID" value="NZ_BAAACW010000128.1"/>
</dbReference>
<organism evidence="1 2">
    <name type="scientific">Alkalibacterium iburiense</name>
    <dbReference type="NCBI Taxonomy" id="290589"/>
    <lineage>
        <taxon>Bacteria</taxon>
        <taxon>Bacillati</taxon>
        <taxon>Bacillota</taxon>
        <taxon>Bacilli</taxon>
        <taxon>Lactobacillales</taxon>
        <taxon>Carnobacteriaceae</taxon>
        <taxon>Alkalibacterium</taxon>
    </lineage>
</organism>
<name>A0ABN0XM75_9LACT</name>
<reference evidence="1 2" key="1">
    <citation type="journal article" date="2019" name="Int. J. Syst. Evol. Microbiol.">
        <title>The Global Catalogue of Microorganisms (GCM) 10K type strain sequencing project: providing services to taxonomists for standard genome sequencing and annotation.</title>
        <authorList>
            <consortium name="The Broad Institute Genomics Platform"/>
            <consortium name="The Broad Institute Genome Sequencing Center for Infectious Disease"/>
            <person name="Wu L."/>
            <person name="Ma J."/>
        </authorList>
    </citation>
    <scope>NUCLEOTIDE SEQUENCE [LARGE SCALE GENOMIC DNA]</scope>
    <source>
        <strain evidence="1 2">JCM 12662</strain>
    </source>
</reference>
<evidence type="ECO:0000313" key="2">
    <source>
        <dbReference type="Proteomes" id="UP001501166"/>
    </source>
</evidence>
<proteinExistence type="predicted"/>
<gene>
    <name evidence="1" type="ORF">GCM10008932_19500</name>
</gene>
<protein>
    <submittedName>
        <fullName evidence="1">Uncharacterized protein</fullName>
    </submittedName>
</protein>
<dbReference type="Proteomes" id="UP001501166">
    <property type="component" value="Unassembled WGS sequence"/>
</dbReference>
<sequence length="54" mass="6228">MFERWVLIRKDTQEVVMEGPLKDILEKLGVDSQEDIPTKYELKGAQPDRPTING</sequence>